<dbReference type="Pfam" id="PF00291">
    <property type="entry name" value="PALP"/>
    <property type="match status" value="1"/>
</dbReference>
<feature type="domain" description="Tryptophan synthase beta chain-like PALP" evidence="12">
    <location>
        <begin position="8"/>
        <end position="289"/>
    </location>
</feature>
<evidence type="ECO:0000256" key="1">
    <source>
        <dbReference type="ARBA" id="ARBA00001933"/>
    </source>
</evidence>
<dbReference type="EMBL" id="LSCQ01000047">
    <property type="protein sequence ID" value="KXB36166.1"/>
    <property type="molecule type" value="Genomic_DNA"/>
</dbReference>
<dbReference type="FunFam" id="3.40.50.1100:FF:000006">
    <property type="entry name" value="Cysteine synthase"/>
    <property type="match status" value="1"/>
</dbReference>
<dbReference type="RefSeq" id="WP_060936893.1">
    <property type="nucleotide sequence ID" value="NZ_JASOZP010000004.1"/>
</dbReference>
<dbReference type="UniPathway" id="UPA00136">
    <property type="reaction ID" value="UER00200"/>
</dbReference>
<reference evidence="13 14" key="1">
    <citation type="submission" date="2016-01" db="EMBL/GenBank/DDBJ databases">
        <authorList>
            <person name="Oliw E.H."/>
        </authorList>
    </citation>
    <scope>NUCLEOTIDE SEQUENCE [LARGE SCALE GENOMIC DNA]</scope>
    <source>
        <strain evidence="13 14">KA00635</strain>
    </source>
</reference>
<comment type="catalytic activity">
    <reaction evidence="9">
        <text>O-acetyl-L-serine + hydrogen sulfide = L-cysteine + acetate</text>
        <dbReference type="Rhea" id="RHEA:14829"/>
        <dbReference type="ChEBI" id="CHEBI:29919"/>
        <dbReference type="ChEBI" id="CHEBI:30089"/>
        <dbReference type="ChEBI" id="CHEBI:35235"/>
        <dbReference type="ChEBI" id="CHEBI:58340"/>
        <dbReference type="EC" id="2.5.1.47"/>
    </reaction>
</comment>
<keyword evidence="5" id="KW-0028">Amino-acid biosynthesis</keyword>
<evidence type="ECO:0000256" key="7">
    <source>
        <dbReference type="ARBA" id="ARBA00022898"/>
    </source>
</evidence>
<dbReference type="InterPro" id="IPR005856">
    <property type="entry name" value="Cys_synth"/>
</dbReference>
<dbReference type="SUPFAM" id="SSF53686">
    <property type="entry name" value="Tryptophan synthase beta subunit-like PLP-dependent enzymes"/>
    <property type="match status" value="1"/>
</dbReference>
<evidence type="ECO:0000313" key="13">
    <source>
        <dbReference type="EMBL" id="KXB36166.1"/>
    </source>
</evidence>
<comment type="pathway">
    <text evidence="2">Amino-acid biosynthesis; L-cysteine biosynthesis; L-cysteine from L-serine: step 2/2.</text>
</comment>
<evidence type="ECO:0000256" key="5">
    <source>
        <dbReference type="ARBA" id="ARBA00022605"/>
    </source>
</evidence>
<feature type="binding site" evidence="10">
    <location>
        <begin position="174"/>
        <end position="178"/>
    </location>
    <ligand>
        <name>pyridoxal 5'-phosphate</name>
        <dbReference type="ChEBI" id="CHEBI:597326"/>
    </ligand>
</feature>
<feature type="binding site" evidence="10">
    <location>
        <position position="72"/>
    </location>
    <ligand>
        <name>pyridoxal 5'-phosphate</name>
        <dbReference type="ChEBI" id="CHEBI:597326"/>
    </ligand>
</feature>
<dbReference type="InterPro" id="IPR001926">
    <property type="entry name" value="TrpB-like_PALP"/>
</dbReference>
<dbReference type="CDD" id="cd01561">
    <property type="entry name" value="CBS_like"/>
    <property type="match status" value="1"/>
</dbReference>
<protein>
    <recommendedName>
        <fullName evidence="4">cysteine synthase</fullName>
        <ecNumber evidence="4">2.5.1.47</ecNumber>
    </recommendedName>
</protein>
<dbReference type="STRING" id="87541.AWM71_03140"/>
<dbReference type="NCBIfam" id="TIGR01136">
    <property type="entry name" value="cysKM"/>
    <property type="match status" value="1"/>
</dbReference>
<evidence type="ECO:0000313" key="14">
    <source>
        <dbReference type="Proteomes" id="UP000070422"/>
    </source>
</evidence>
<dbReference type="GO" id="GO:0004124">
    <property type="term" value="F:cysteine synthase activity"/>
    <property type="evidence" value="ECO:0007669"/>
    <property type="project" value="UniProtKB-EC"/>
</dbReference>
<dbReference type="OrthoDB" id="9808024at2"/>
<keyword evidence="8" id="KW-0198">Cysteine biosynthesis</keyword>
<comment type="similarity">
    <text evidence="3">Belongs to the cysteine synthase/cystathionine beta-synthase family.</text>
</comment>
<name>A0A133XZ03_9LACT</name>
<evidence type="ECO:0000256" key="9">
    <source>
        <dbReference type="ARBA" id="ARBA00047931"/>
    </source>
</evidence>
<dbReference type="InterPro" id="IPR050214">
    <property type="entry name" value="Cys_Synth/Cystath_Beta-Synth"/>
</dbReference>
<dbReference type="AlphaFoldDB" id="A0A133XZ03"/>
<comment type="cofactor">
    <cofactor evidence="1 10">
        <name>pyridoxal 5'-phosphate</name>
        <dbReference type="ChEBI" id="CHEBI:597326"/>
    </cofactor>
</comment>
<keyword evidence="7 10" id="KW-0663">Pyridoxal phosphate</keyword>
<dbReference type="InterPro" id="IPR005859">
    <property type="entry name" value="CysK"/>
</dbReference>
<feature type="binding site" evidence="10">
    <location>
        <position position="262"/>
    </location>
    <ligand>
        <name>pyridoxal 5'-phosphate</name>
        <dbReference type="ChEBI" id="CHEBI:597326"/>
    </ligand>
</feature>
<accession>A0A133XZ03</accession>
<evidence type="ECO:0000256" key="3">
    <source>
        <dbReference type="ARBA" id="ARBA00007103"/>
    </source>
</evidence>
<organism evidence="13 14">
    <name type="scientific">Aerococcus christensenii</name>
    <dbReference type="NCBI Taxonomy" id="87541"/>
    <lineage>
        <taxon>Bacteria</taxon>
        <taxon>Bacillati</taxon>
        <taxon>Bacillota</taxon>
        <taxon>Bacilli</taxon>
        <taxon>Lactobacillales</taxon>
        <taxon>Aerococcaceae</taxon>
        <taxon>Aerococcus</taxon>
    </lineage>
</organism>
<dbReference type="Gene3D" id="3.40.50.1100">
    <property type="match status" value="2"/>
</dbReference>
<evidence type="ECO:0000256" key="6">
    <source>
        <dbReference type="ARBA" id="ARBA00022679"/>
    </source>
</evidence>
<dbReference type="PANTHER" id="PTHR10314">
    <property type="entry name" value="CYSTATHIONINE BETA-SYNTHASE"/>
    <property type="match status" value="1"/>
</dbReference>
<evidence type="ECO:0000256" key="2">
    <source>
        <dbReference type="ARBA" id="ARBA00004962"/>
    </source>
</evidence>
<feature type="modified residue" description="N6-(pyridoxal phosphate)lysine" evidence="11">
    <location>
        <position position="42"/>
    </location>
</feature>
<evidence type="ECO:0000259" key="12">
    <source>
        <dbReference type="Pfam" id="PF00291"/>
    </source>
</evidence>
<comment type="caution">
    <text evidence="13">The sequence shown here is derived from an EMBL/GenBank/DDBJ whole genome shotgun (WGS) entry which is preliminary data.</text>
</comment>
<evidence type="ECO:0000256" key="10">
    <source>
        <dbReference type="PIRSR" id="PIRSR605856-50"/>
    </source>
</evidence>
<dbReference type="PATRIC" id="fig|87541.4.peg.1011"/>
<dbReference type="Proteomes" id="UP000070422">
    <property type="component" value="Unassembled WGS sequence"/>
</dbReference>
<dbReference type="InterPro" id="IPR036052">
    <property type="entry name" value="TrpB-like_PALP_sf"/>
</dbReference>
<evidence type="ECO:0000256" key="8">
    <source>
        <dbReference type="ARBA" id="ARBA00023192"/>
    </source>
</evidence>
<dbReference type="NCBIfam" id="TIGR01139">
    <property type="entry name" value="cysK"/>
    <property type="match status" value="1"/>
</dbReference>
<keyword evidence="6" id="KW-0808">Transferase</keyword>
<evidence type="ECO:0000256" key="11">
    <source>
        <dbReference type="PIRSR" id="PIRSR605856-51"/>
    </source>
</evidence>
<proteinExistence type="inferred from homology"/>
<evidence type="ECO:0000256" key="4">
    <source>
        <dbReference type="ARBA" id="ARBA00012681"/>
    </source>
</evidence>
<gene>
    <name evidence="13" type="ORF">HMPREF3187_01020</name>
</gene>
<dbReference type="EC" id="2.5.1.47" evidence="4"/>
<dbReference type="GO" id="GO:0006535">
    <property type="term" value="P:cysteine biosynthetic process from serine"/>
    <property type="evidence" value="ECO:0007669"/>
    <property type="project" value="InterPro"/>
</dbReference>
<sequence>MIYKNVAEVIGHTPMIQLPNTDSKSAQIYVKLESKNPGGSIKDRPVKAILNSLLSQGILKKGGTIVEATSGNTGIALSMLGAAMGLKVIIVMPETMSIERRNLMQAYGAQLVLTPGSEGMQGAVKQANLIAEEKNAPIFGQFIRQENVNAHQTTTAPEILEDLPQVDGFVAGIGTGGTVTGIGSLLKAANSKTIIWGVEPASSPLLTEGKAGSHKIQGIGANFIPEILDQKLLDHVEQVSNEDAIQTSVELAKNYGILAGFSSGANLVAARRLAKELGPSKHVVTVLPDTGERYLSAGVFTHDE</sequence>